<dbReference type="Pfam" id="PF08659">
    <property type="entry name" value="KR"/>
    <property type="match status" value="4"/>
</dbReference>
<feature type="domain" description="Carrier" evidence="12">
    <location>
        <begin position="5999"/>
        <end position="6075"/>
    </location>
</feature>
<feature type="region of interest" description="N-terminal hotdog fold" evidence="10">
    <location>
        <begin position="5244"/>
        <end position="5371"/>
    </location>
</feature>
<feature type="domain" description="PKS/mFAS DH" evidence="15">
    <location>
        <begin position="5244"/>
        <end position="5533"/>
    </location>
</feature>
<feature type="domain" description="Carrier" evidence="12">
    <location>
        <begin position="346"/>
        <end position="424"/>
    </location>
</feature>
<feature type="region of interest" description="Disordered" evidence="11">
    <location>
        <begin position="1406"/>
        <end position="1472"/>
    </location>
</feature>
<dbReference type="InterPro" id="IPR000182">
    <property type="entry name" value="GNAT_dom"/>
</dbReference>
<feature type="active site" description="Proton acceptor; for dehydratase activity" evidence="10">
    <location>
        <position position="5273"/>
    </location>
</feature>
<evidence type="ECO:0000256" key="9">
    <source>
        <dbReference type="ARBA" id="ARBA00054155"/>
    </source>
</evidence>
<dbReference type="InterPro" id="IPR054514">
    <property type="entry name" value="RhiE-like_linker"/>
</dbReference>
<dbReference type="Gene3D" id="1.10.1240.100">
    <property type="match status" value="4"/>
</dbReference>
<dbReference type="GO" id="GO:0006633">
    <property type="term" value="P:fatty acid biosynthetic process"/>
    <property type="evidence" value="ECO:0007669"/>
    <property type="project" value="InterPro"/>
</dbReference>
<keyword evidence="7" id="KW-0677">Repeat</keyword>
<dbReference type="PANTHER" id="PTHR43775">
    <property type="entry name" value="FATTY ACID SYNTHASE"/>
    <property type="match status" value="1"/>
</dbReference>
<dbReference type="Gene3D" id="1.10.1200.10">
    <property type="entry name" value="ACP-like"/>
    <property type="match status" value="8"/>
</dbReference>
<feature type="domain" description="PKS/mFAS DH" evidence="15">
    <location>
        <begin position="2092"/>
        <end position="2368"/>
    </location>
</feature>
<dbReference type="InterPro" id="IPR036736">
    <property type="entry name" value="ACP-like_sf"/>
</dbReference>
<evidence type="ECO:0000259" key="14">
    <source>
        <dbReference type="PROSITE" id="PS52004"/>
    </source>
</evidence>
<dbReference type="InterPro" id="IPR014030">
    <property type="entry name" value="Ketoacyl_synth_N"/>
</dbReference>
<keyword evidence="6" id="KW-0808">Transferase</keyword>
<dbReference type="InterPro" id="IPR050091">
    <property type="entry name" value="PKS_NRPS_Biosynth_Enz"/>
</dbReference>
<feature type="domain" description="Carrier" evidence="12">
    <location>
        <begin position="7274"/>
        <end position="7351"/>
    </location>
</feature>
<dbReference type="Gene3D" id="3.40.47.10">
    <property type="match status" value="6"/>
</dbReference>
<comment type="pathway">
    <text evidence="2">Antibiotic biosynthesis.</text>
</comment>
<dbReference type="SMART" id="SM01294">
    <property type="entry name" value="PKS_PP_betabranch"/>
    <property type="match status" value="5"/>
</dbReference>
<dbReference type="SUPFAM" id="SSF47336">
    <property type="entry name" value="ACP-like"/>
    <property type="match status" value="8"/>
</dbReference>
<feature type="domain" description="Ketosynthase family 3 (KS3)" evidence="14">
    <location>
        <begin position="1473"/>
        <end position="1896"/>
    </location>
</feature>
<feature type="domain" description="Carrier" evidence="12">
    <location>
        <begin position="1210"/>
        <end position="1287"/>
    </location>
</feature>
<evidence type="ECO:0000256" key="1">
    <source>
        <dbReference type="ARBA" id="ARBA00004496"/>
    </source>
</evidence>
<feature type="domain" description="Ketosynthase family 3 (KS3)" evidence="14">
    <location>
        <begin position="490"/>
        <end position="915"/>
    </location>
</feature>
<dbReference type="InterPro" id="IPR013968">
    <property type="entry name" value="PKS_KR"/>
</dbReference>
<evidence type="ECO:0000259" key="12">
    <source>
        <dbReference type="PROSITE" id="PS50075"/>
    </source>
</evidence>
<feature type="region of interest" description="N-terminal hotdog fold" evidence="10">
    <location>
        <begin position="2092"/>
        <end position="2211"/>
    </location>
</feature>
<dbReference type="InterPro" id="IPR029063">
    <property type="entry name" value="SAM-dependent_MTases_sf"/>
</dbReference>
<dbReference type="SUPFAM" id="SSF55729">
    <property type="entry name" value="Acyl-CoA N-acyltransferases (Nat)"/>
    <property type="match status" value="1"/>
</dbReference>
<feature type="region of interest" description="Disordered" evidence="11">
    <location>
        <begin position="1090"/>
        <end position="1128"/>
    </location>
</feature>
<feature type="domain" description="Ketosynthase family 3 (KS3)" evidence="14">
    <location>
        <begin position="7438"/>
        <end position="7842"/>
    </location>
</feature>
<organism evidence="16">
    <name type="scientific">Burkholderia gladioli</name>
    <name type="common">Pseudomonas marginata</name>
    <name type="synonym">Phytomonas marginata</name>
    <dbReference type="NCBI Taxonomy" id="28095"/>
    <lineage>
        <taxon>Bacteria</taxon>
        <taxon>Pseudomonadati</taxon>
        <taxon>Pseudomonadota</taxon>
        <taxon>Betaproteobacteria</taxon>
        <taxon>Burkholderiales</taxon>
        <taxon>Burkholderiaceae</taxon>
        <taxon>Burkholderia</taxon>
    </lineage>
</organism>
<dbReference type="SMART" id="SM00823">
    <property type="entry name" value="PKS_PP"/>
    <property type="match status" value="8"/>
</dbReference>
<feature type="active site" description="Proton donor; for dehydratase activity" evidence="10">
    <location>
        <position position="2287"/>
    </location>
</feature>
<keyword evidence="5" id="KW-0597">Phosphoprotein</keyword>
<dbReference type="GO" id="GO:0005886">
    <property type="term" value="C:plasma membrane"/>
    <property type="evidence" value="ECO:0007669"/>
    <property type="project" value="TreeGrafter"/>
</dbReference>
<dbReference type="Gene3D" id="3.30.70.3290">
    <property type="match status" value="1"/>
</dbReference>
<dbReference type="GO" id="GO:0031177">
    <property type="term" value="F:phosphopantetheine binding"/>
    <property type="evidence" value="ECO:0007669"/>
    <property type="project" value="InterPro"/>
</dbReference>
<evidence type="ECO:0000256" key="4">
    <source>
        <dbReference type="ARBA" id="ARBA00022490"/>
    </source>
</evidence>
<feature type="domain" description="Carrier" evidence="12">
    <location>
        <begin position="4492"/>
        <end position="4569"/>
    </location>
</feature>
<dbReference type="InterPro" id="IPR009081">
    <property type="entry name" value="PP-bd_ACP"/>
</dbReference>
<dbReference type="InterPro" id="IPR014031">
    <property type="entry name" value="Ketoacyl_synth_C"/>
</dbReference>
<feature type="domain" description="Carrier" evidence="12">
    <location>
        <begin position="1320"/>
        <end position="1397"/>
    </location>
</feature>
<dbReference type="InterPro" id="IPR016181">
    <property type="entry name" value="Acyl_CoA_acyltransferase"/>
</dbReference>
<dbReference type="CDD" id="cd08953">
    <property type="entry name" value="KR_2_SDR_x"/>
    <property type="match status" value="4"/>
</dbReference>
<feature type="region of interest" description="Disordered" evidence="11">
    <location>
        <begin position="3193"/>
        <end position="3225"/>
    </location>
</feature>
<feature type="active site" description="Proton acceptor; for dehydratase activity" evidence="10">
    <location>
        <position position="2121"/>
    </location>
</feature>
<dbReference type="SUPFAM" id="SSF53901">
    <property type="entry name" value="Thiolase-like"/>
    <property type="match status" value="6"/>
</dbReference>
<feature type="domain" description="Ketosynthase family 3 (KS3)" evidence="14">
    <location>
        <begin position="6146"/>
        <end position="6580"/>
    </location>
</feature>
<dbReference type="CDD" id="cd00833">
    <property type="entry name" value="PKS"/>
    <property type="match status" value="6"/>
</dbReference>
<dbReference type="PROSITE" id="PS51186">
    <property type="entry name" value="GNAT"/>
    <property type="match status" value="1"/>
</dbReference>
<accession>J7FFR9</accession>
<dbReference type="InterPro" id="IPR016039">
    <property type="entry name" value="Thiolase-like"/>
</dbReference>
<dbReference type="InterPro" id="IPR013217">
    <property type="entry name" value="Methyltransf_12"/>
</dbReference>
<gene>
    <name evidence="16" type="primary">bonA</name>
</gene>
<feature type="compositionally biased region" description="Low complexity" evidence="11">
    <location>
        <begin position="1447"/>
        <end position="1461"/>
    </location>
</feature>
<evidence type="ECO:0000256" key="2">
    <source>
        <dbReference type="ARBA" id="ARBA00004792"/>
    </source>
</evidence>
<dbReference type="InterPro" id="IPR006162">
    <property type="entry name" value="Ppantetheine_attach_site"/>
</dbReference>
<feature type="region of interest" description="C-terminal hotdog fold" evidence="10">
    <location>
        <begin position="5388"/>
        <end position="5533"/>
    </location>
</feature>
<dbReference type="Gene3D" id="3.10.129.110">
    <property type="entry name" value="Polyketide synthase dehydratase"/>
    <property type="match status" value="2"/>
</dbReference>
<feature type="compositionally biased region" description="Low complexity" evidence="11">
    <location>
        <begin position="1406"/>
        <end position="1415"/>
    </location>
</feature>
<evidence type="ECO:0000256" key="8">
    <source>
        <dbReference type="ARBA" id="ARBA00023268"/>
    </source>
</evidence>
<dbReference type="SMART" id="SM00825">
    <property type="entry name" value="PKS_KS"/>
    <property type="match status" value="6"/>
</dbReference>
<dbReference type="InterPro" id="IPR020806">
    <property type="entry name" value="PKS_PP-bd"/>
</dbReference>
<dbReference type="Pfam" id="PF22621">
    <property type="entry name" value="CurL-like_PKS_C"/>
    <property type="match status" value="2"/>
</dbReference>
<feature type="region of interest" description="C-terminal hotdog fold" evidence="10">
    <location>
        <begin position="2228"/>
        <end position="2368"/>
    </location>
</feature>
<name>J7FFR9_BURGA</name>
<feature type="domain" description="Ketosynthase family 3 (KS3)" evidence="14">
    <location>
        <begin position="4630"/>
        <end position="5042"/>
    </location>
</feature>
<evidence type="ECO:0000313" key="16">
    <source>
        <dbReference type="EMBL" id="AFN27480.1"/>
    </source>
</evidence>
<dbReference type="PROSITE" id="PS50075">
    <property type="entry name" value="CARRIER"/>
    <property type="match status" value="8"/>
</dbReference>
<dbReference type="EMBL" id="JX173632">
    <property type="protein sequence ID" value="AFN27480.1"/>
    <property type="molecule type" value="Genomic_DNA"/>
</dbReference>
<feature type="domain" description="Carrier" evidence="12">
    <location>
        <begin position="250"/>
        <end position="328"/>
    </location>
</feature>
<comment type="function">
    <text evidence="9">Involved in production of the polyketide antibiotic thailandamide.</text>
</comment>
<dbReference type="InterPro" id="IPR042104">
    <property type="entry name" value="PKS_dehydratase_sf"/>
</dbReference>
<feature type="region of interest" description="Disordered" evidence="11">
    <location>
        <begin position="7357"/>
        <end position="7403"/>
    </location>
</feature>
<keyword evidence="3" id="KW-0596">Phosphopantetheine</keyword>
<feature type="region of interest" description="Disordered" evidence="11">
    <location>
        <begin position="4455"/>
        <end position="4478"/>
    </location>
</feature>
<feature type="compositionally biased region" description="Low complexity" evidence="11">
    <location>
        <begin position="7392"/>
        <end position="7403"/>
    </location>
</feature>
<evidence type="ECO:0000256" key="7">
    <source>
        <dbReference type="ARBA" id="ARBA00022737"/>
    </source>
</evidence>
<protein>
    <submittedName>
        <fullName evidence="16">Pks BonA</fullName>
    </submittedName>
</protein>
<dbReference type="GO" id="GO:0004315">
    <property type="term" value="F:3-oxoacyl-[acyl-carrier-protein] synthase activity"/>
    <property type="evidence" value="ECO:0007669"/>
    <property type="project" value="InterPro"/>
</dbReference>
<evidence type="ECO:0000256" key="11">
    <source>
        <dbReference type="SAM" id="MobiDB-lite"/>
    </source>
</evidence>
<dbReference type="PROSITE" id="PS00012">
    <property type="entry name" value="PHOSPHOPANTETHEINE"/>
    <property type="match status" value="2"/>
</dbReference>
<evidence type="ECO:0000259" key="13">
    <source>
        <dbReference type="PROSITE" id="PS51186"/>
    </source>
</evidence>
<dbReference type="InterPro" id="IPR057326">
    <property type="entry name" value="KR_dom"/>
</dbReference>
<dbReference type="Pfam" id="PF22336">
    <property type="entry name" value="RhiE-like_linker"/>
    <property type="match status" value="3"/>
</dbReference>
<evidence type="ECO:0000256" key="10">
    <source>
        <dbReference type="PROSITE-ProRule" id="PRU01363"/>
    </source>
</evidence>
<dbReference type="FunFam" id="3.40.47.10:FF:000019">
    <property type="entry name" value="Polyketide synthase type I"/>
    <property type="match status" value="4"/>
</dbReference>
<dbReference type="SUPFAM" id="SSF53335">
    <property type="entry name" value="S-adenosyl-L-methionine-dependent methyltransferases"/>
    <property type="match status" value="1"/>
</dbReference>
<dbReference type="InterPro" id="IPR049552">
    <property type="entry name" value="PKS_DH_N"/>
</dbReference>
<dbReference type="InterPro" id="IPR036291">
    <property type="entry name" value="NAD(P)-bd_dom_sf"/>
</dbReference>
<dbReference type="Gene3D" id="3.40.50.150">
    <property type="entry name" value="Vaccinia Virus protein VP39"/>
    <property type="match status" value="1"/>
</dbReference>
<feature type="region of interest" description="Disordered" evidence="11">
    <location>
        <begin position="436"/>
        <end position="485"/>
    </location>
</feature>
<feature type="compositionally biased region" description="Low complexity" evidence="11">
    <location>
        <begin position="337"/>
        <end position="349"/>
    </location>
</feature>
<dbReference type="Gene3D" id="3.40.630.30">
    <property type="match status" value="1"/>
</dbReference>
<evidence type="ECO:0000259" key="15">
    <source>
        <dbReference type="PROSITE" id="PS52019"/>
    </source>
</evidence>
<keyword evidence="8" id="KW-0511">Multifunctional enzyme</keyword>
<keyword evidence="4" id="KW-0963">Cytoplasm</keyword>
<dbReference type="SUPFAM" id="SSF54637">
    <property type="entry name" value="Thioesterase/thiol ester dehydrase-isomerase"/>
    <property type="match status" value="1"/>
</dbReference>
<dbReference type="PROSITE" id="PS52019">
    <property type="entry name" value="PKS_MFAS_DH"/>
    <property type="match status" value="2"/>
</dbReference>
<reference evidence="16" key="1">
    <citation type="submission" date="2012-06" db="EMBL/GenBank/DDBJ databases">
        <title>Biosynthesis of the Respiratory Toxin Bongkrekic Acid in the Pathogenic Bacterium Burkholderia gladioli.</title>
        <authorList>
            <person name="Moebius N."/>
            <person name="Ross C."/>
            <person name="Scherlach K."/>
            <person name="Rohm B."/>
            <person name="Roth M."/>
            <person name="Hertweck C."/>
        </authorList>
    </citation>
    <scope>NUCLEOTIDE SEQUENCE</scope>
    <source>
        <strain evidence="16">DMSZ11318</strain>
    </source>
</reference>
<dbReference type="InterPro" id="IPR020807">
    <property type="entry name" value="PKS_DH"/>
</dbReference>
<dbReference type="InterPro" id="IPR018201">
    <property type="entry name" value="Ketoacyl_synth_AS"/>
</dbReference>
<dbReference type="PROSITE" id="PS52004">
    <property type="entry name" value="KS3_2"/>
    <property type="match status" value="6"/>
</dbReference>
<dbReference type="CDD" id="cd02440">
    <property type="entry name" value="AdoMet_MTases"/>
    <property type="match status" value="1"/>
</dbReference>
<feature type="compositionally biased region" description="Basic and acidic residues" evidence="11">
    <location>
        <begin position="447"/>
        <end position="457"/>
    </location>
</feature>
<dbReference type="Pfam" id="PF00550">
    <property type="entry name" value="PP-binding"/>
    <property type="match status" value="8"/>
</dbReference>
<dbReference type="Pfam" id="PF02801">
    <property type="entry name" value="Ketoacyl-synt_C"/>
    <property type="match status" value="6"/>
</dbReference>
<dbReference type="Pfam" id="PF14765">
    <property type="entry name" value="PS-DH"/>
    <property type="match status" value="2"/>
</dbReference>
<feature type="domain" description="Ketosynthase family 3 (KS3)" evidence="14">
    <location>
        <begin position="3365"/>
        <end position="3782"/>
    </location>
</feature>
<evidence type="ECO:0000256" key="6">
    <source>
        <dbReference type="ARBA" id="ARBA00022679"/>
    </source>
</evidence>
<dbReference type="Pfam" id="PF00109">
    <property type="entry name" value="ketoacyl-synt"/>
    <property type="match status" value="6"/>
</dbReference>
<dbReference type="PANTHER" id="PTHR43775:SF37">
    <property type="entry name" value="SI:DKEY-61P9.11"/>
    <property type="match status" value="1"/>
</dbReference>
<dbReference type="GO" id="GO:0005737">
    <property type="term" value="C:cytoplasm"/>
    <property type="evidence" value="ECO:0007669"/>
    <property type="project" value="UniProtKB-SubCell"/>
</dbReference>
<dbReference type="GO" id="GO:0004312">
    <property type="term" value="F:fatty acid synthase activity"/>
    <property type="evidence" value="ECO:0007669"/>
    <property type="project" value="TreeGrafter"/>
</dbReference>
<dbReference type="Pfam" id="PF08242">
    <property type="entry name" value="Methyltransf_12"/>
    <property type="match status" value="1"/>
</dbReference>
<feature type="region of interest" description="Disordered" evidence="11">
    <location>
        <begin position="329"/>
        <end position="349"/>
    </location>
</feature>
<dbReference type="SMART" id="SM00826">
    <property type="entry name" value="PKS_DH"/>
    <property type="match status" value="2"/>
</dbReference>
<feature type="domain" description="Carrier" evidence="12">
    <location>
        <begin position="3246"/>
        <end position="3321"/>
    </location>
</feature>
<feature type="active site" description="Proton donor; for dehydratase activity" evidence="10">
    <location>
        <position position="5452"/>
    </location>
</feature>
<dbReference type="Pfam" id="PF21089">
    <property type="entry name" value="PKS_DH_N"/>
    <property type="match status" value="2"/>
</dbReference>
<evidence type="ECO:0000256" key="5">
    <source>
        <dbReference type="ARBA" id="ARBA00022553"/>
    </source>
</evidence>
<feature type="compositionally biased region" description="Basic and acidic residues" evidence="11">
    <location>
        <begin position="1104"/>
        <end position="1119"/>
    </location>
</feature>
<dbReference type="InterPro" id="IPR020841">
    <property type="entry name" value="PKS_Beta-ketoAc_synthase_dom"/>
</dbReference>
<dbReference type="SUPFAM" id="SSF51735">
    <property type="entry name" value="NAD(P)-binding Rossmann-fold domains"/>
    <property type="match status" value="6"/>
</dbReference>
<sequence>MAAAGAGLIAERPAAICYPAGTAAPRLTRNRFVARDFLIRHPVEGDLPRLRELDLAAWADKLAASEDELRRRVREFTPGQLVMEREGRVIAALYSQRIASLDDARRTPVERFGELLDPRGPVAHLLGIVVAPECQGQELADRLIDFALVYFAHCDGVRTVSGITRCYGYDRARGEPMADYIGRHTVSGAHVDPMLNFHESHGAVVREVVPGFRPDDEANQGAGVLIEYPHFRRAAGHAVVDTAVPALRREAGGSLARAVRETIEQVLGEARVDSYGPHTPLMSMGLSSFDLAELRKRLGARLGMTLDATFLLRHGTPARLLEALRETGTTVNEASPDRPASAAATPATADLARSVRETIEQVLDGDRIDAYGATVPLMSMGFSSFEMTDLRRRLAARFGVALDATFLFRHGTPQQVVAALRELGATAVAHGAAELATPGSTVTTAEAAHERGRDPRDIPGGQGAHATEPGRQGPDQPAADDADDADDADANAIAVVGMACRFPGGADTPDAFWQLLEGGVDAIGRRDFARFDPAADPLAATAGAAAASSRPGGFLSGLDTFDAMFFRISPKEAQLIDPQQRLLLETAWEALEQGGIAAGSLAGSNTGVFVGLMHHDYETLTRAQPGGFDATPRFSTGNAASIAAGRIAYFFDWHGPTLAVDTACSSSLVALHLACESLLARRCDAAMAAGVNLLLGESGFAAFEAAGMLSPESRCKTFDASANGYVRGEGCAAVLLKRLADARRDGDAIAAVIRGSAINHDGASAGLTVPNETAQRRVIEAALARAGLAPADVAYLEAHGTGTSLGDPIEVQAAAAALGAGREASRPLLLGSVKTNIGHLESAAGIAGVMKVVLSMQHGTIPRHLHFEAPNPRVDWARLPVEVVARARAWPAGRKVAGVSSFAFSGTNAHVVIEAYPAAPATGAGMVMETAVDAVPRPALVVLSARSEARLREQARRLRQALRDGPAAKAGLAAIAWTLQIGREPMSARVAFAVGSLDELADQLARFAEQGRAIDATACWYGELAREREFADEAALEPAMRAARHGDWDALASVWVQGQAVPWHALHEVPPPRVSLPTYPFERQRHWVTHDKANRSRAMVQDPSSRDDDVRSKAEHAEPRGAAPALRLRDLAVPPADTAPANGAKPAGLRLRTLAASPGPASIAAPVAEFATEPVAAPAAALARAGRPANPVSRNASVAGASSTSVRVAPDLRALERELAASLAEALYLDSSEVDVDRPFAELGLDSIIGVEWMRAINRRHGLALNATLVYEHPTVRRMAARLAQALCEGPASAEPSPAAPAGPAAAMATQATVSPAPVARLPELERELAASLAEALYLDSSEIDVDRPFAELGLDSIIGVEWMRAINRRHGLALNATLVYEHPTVRRMAARLALALGEATPAAAAPAPATESAPAPAPAPAPASVPAQAPAVARDLPAAPGPLPAAAPASATDHARPAASPVQGATPPHREHAPIAIIGIAGRYPGANGMDQYWDNLAAGRDSVEEIPPSRWNVADYYDADRRRPGKVYSKWLGRLDEMDCFDPLFFNISPAEAELMDPQQRLFLEEGYRAFEDAGYDPRQLSEARCGVYLGIMGASEYGWLVQQHRGAGDITGTSTAIAAARIAYFLNLKGPAIPVDTACSSSLVATHLACQALRSGEIDLALAGGVTLYLSPEMYMSMCGAGMLSPDGRCKTLDNAADGFVPGEGVGTLVLKRLADAERDGDVIHGVIVGSGINQDGKTNGITAPNLASQIELEREVYARHAIDPDTIGCVELHGTGTKLGDPIELNALATVFREKTARRNYCALGSVKSNIGHTSAAAGVAGVHKVLLQMRHGQLAPTLHYRTPNEHFDFERSPFFVNTVLQPWPADDGRPRRAAVSSFGISGTNAHLVIEEYRPAVPRAGTAGPVLIVLSAKSAAQLRTQALQLRAALARDPAVGLDLASLAFTLQTGRAAFEQRIALVAESREHLLDTLDAWLREPKSAGVLSGEVRRTTEAASLFDGEAEFAELLASLVRNGKLRKLGELWVKGVAVDWSALYGAACPGRVSLPTYPFARERYWVAQDGSLAAPRPAAAATAAARMPADAAGQLHPLVHRNVSTFGRQRYRTVLRGDEFFLRDHLVNGRRVVPGVAQLEWARAAVADALADPAMTVRLEQVNWLRPLVAESALEVHVTLVPQQGGRIRFEIHSGSGEHARAHSQGFAVPVPLAGRAQPPRVDLAAWRARAAQPTEVAARYAHFERVGLRYGPSFRVMDQLRVGADHALAMLRWPAEAPAEGYAWPPSVLDGALQAGLGLVARDGGLELPFAMQAIEQWAPLPKNGISIVRRAADDSAAVRKLDVEIVDVDGRVAMRVSGFSTRPLGAPLAAGPLAPAAAPRQTAPAASIATASLASAAVPRRQAGELMLAPIWEAVEETPSQAVAGLPRTVWLGAETASLDRPAWVARLQAEGRLEQLVWQVPAGVARVALVGLRLIQALLELGYGAQTLKLTVVTRQAQAVSPTETADPEQAGVHGLVGSLAKSYPKWQVRLLDLPRDGELASLEWQRVPADPRGDARAWRDGRWYRQRLAPCSLPAVEASRFRHGGVYVVLGGAGSIGAAFSEHLIRRYRAQLVWLGRRPEDEAIRTQLSRLAALGPAPLYLSADATDRQALERARATILARFGTVHGIVHSAVVLGEAPLAALDEAGFAEVLATKAITCEQMDAVFGGDALDFQLFFSSAQSFTKTPRLSHYSAGCCHTDAYAHNLRNRPYAVRVMHWGYWGLAGDGAARFDQLMAQSGFAPIDPARGMEALEQLLAGPLGQLAFLSTTHGEGARAALGVSERETVQGLPSTPAVTLPERAEAAAPAGAREMQRLFERHLAHIVWAQLAGAGWLERDDGLAGFYGRWRQAALRLLAEQGIRSGERVPAHDALWAEWRAFVAQTREDPMLGAQVRLADVTLHALPEVLRGQRKPTELLFPQGQLHLVQGIYRDNPVADYFNEALAESLDAYLRERLAQQPDAAIRILEIGAGTGGTSVRLFARLAAHAPRVAEYCYTDLSPAFLMHAERHYRDAAPYLRTARLDIEQAPAGQGFAAGAYDLIVAANVLHATRDIHRTLRHTKQLLKANGVLLLNEVSRPSLFTHVTFGLLDGWWLAEDAALRIAGTPALSADSWRSVLGAEGFAPVGFPARHAHELGQQIVAAVSDGVIRRRSEPVDEPVNGAVDKTVSEPSPAPTSASVSGLAPEPVLTPVPVTTAPSSGTPQAWQLTARAVIRESIGQALKLGESQLDDDEAFSNYGVDSITGVALVETINARLGLDLPTTVLFDYVSIEQLSRHVASAYASRLRVPGTEPAPMPPRSPVPPEAAAAPAVRVAPIAPAVPPSSLEPIAVIGMSGRFGRAGNLRELWAALAGGEDLIEPVTRWDLSRHYADLGRPTCGEGSFLREVDRFDPLFFNISGAEARAMDPQQRLFLEDAWHALEDAGYAGKAIEGRRCGVYVGCTSGDYIRLLDGTAPPPQAFWGNAPSVIPARIAYHLNLQGAAVAVDTACSSSLVALHLACESLRSGEAELAIAGGVFVHSTEAFYVQSERAGMLSPTGRCHAFDASADGFVPGEGSGALILKPLSRAQADGDHIHAVIRASGTNQDGATNGITAPSARSQARLEKQVYERFGIDPDQIQLVEAHGTGTVLGDPIEFRALVDAFGPGTGRRERCALGTIKSNIGHPAAAAGIAGVIKLLLALRHRQIPASLHFEQGNPQIDFERSPFHVNTELKAWETPPGRERLAAISSFGFSGTNAHAVIAEAPRPAVAATPQRPAHLIVLSARSAAQLHTQVEQLLDHLRREPVELASVSFTLLTGRRHLEHRWACVADQHAGLQASLLGWLEQGRAAGVTSGAHRLDKAQALDLARLGRRCVGECLQAGTREQLGEALATLADLYTRGADLDWSELFAGQANRRASLPTYPFADERYWVRRDAVAPTAIVAARGAEASEAAAETRQAPAAPLCFEERWQPVPLGAAHAASLGSLVLAGADPASAAALARLAPEAKVALLSLEELGDAAACANALRRVGVVDTLLWLGPLPVPSSAGDIAPLLHLLKAVGQDAVSCRRVVLAAQCRDDVHQAWLEALVGIERSLGLVLPDTRVSVAISRGREGVPALDPAAWLARLLAELSAGVGAGNDSAAAHSVLYLDDIRHQCRIVPVEPPRDGARPAFRRGGVYWITGGLGGLGGLVAGHLARRWGARLVLTGRGALDDTRRQRLATLRELGAEVLYLAADVADETAMRAARDEALRRFGRIDGVLHAAGLVETRSLLAKDAADVWRVLAPKLAGSRVLDAVLREQALDFICHFSSASAVLGDFGSADYAIGNRFQMALARLHRAAPDGATAAPQPASGQHRRVLAVGWPLWREGGMQVGDAGATRLYLDTSGQRVLETDEGLGLLDTLLADHALTHPLVIAGEPARITGFLARIEAAPEPAGNARASRTHPGPAQADAARVSEPGQGYRASMKGLSVAECLAWDLAGQTAELMQIPREAISAHTNLAEYGFDSLALTEFARRLARHFSIELTPTLFYSHPSLGQFAAFLLASHGERLAAFYAAGGGVAALSTAPASRTSVALPPEPRVDVGAAAPLVPAPADAPRARDAAVRDDEPIAIIGMSGRFPGARNVDELWTILRDGLDMVRPLPAQGPADRPGAGDFTGHWLGELPGATEFDPLFFEIAPRDAELMDPRQRLLLQEAWRALENAGYGAAQLRRETVGMFVGVEQGSYGQLVGARGGVTSNHDGVLAARLAYALDLSGPTMAINTACSSGLVALHQACQSLRAGESSTAIAAGVNLMLAAEPLDGMRQAGMLSPRGKCRAFDRGADGMVPGEAVVALVLKPLSRAQADQDPIHGVIVGSGINYDGKTQGITAPSGAAQAQLLRDVYERHRIDPAGIDYVVAHGTGTVLGDPIEINALATAFRDYTQARGYCALSSTKSNLGHTLAPSGLVSVVALVQAMRHRTIPASLHCEQDSEHIDWESSPFYVSKASRPWPARHGAARLGAVSAFGVSGTNAHVVLRCADLPVASDVPAAEPARRGPFLLALSAKTPEALRERAEELRAALAEGGRDGATLHAASHTLLNGRLHFAYRGALVAHDLDEACDLLTRWARGETGPNLFRGQVGREFVAHKALLAFGEQMIARVAAGADADVDADNQATRDALYALADLYCQGYALPWEALFGARPPRRLALPAYPFARERYWLPAGLPGRQPAQQPVAPWLHPLVHRNTSALDEQRFSTTLSGEEFFLRDHLVQGRRVVPGVVQLEWARAAVALALGADALAPLRLEQVSWMRPIVVEGERELHIALSEDDSGRIGYEIYGDEPDPTGEANGEPQVYSQGWAIVDASTRDDDAPRLDLEALRARCVEAHDVDACYARFEAAGLLYGPSFRVLGELRSGEGVALGQLDASRRVGADVSDTRGFGWLPMLLDGALQSTLGLGWGDGRLALPFALESVSQWSALPEQGVAVVREAVDSGAGLRKWDIEIADQAGRVALRIGGVSTRAFDAGSAEQVRTLLFAPRWQAQTLPAQDAPVRHALHAVVLAGGHASAALEHELAAGPDAPTILRLHAEGSLARRFGEHAGQLLAKLRDWLAAAEGGTVFVQLVVPAQGEDRALAGLGALLRSARQEYPQLVAQVLQVQAWDSLAPRLRAEAASTVPAAVMRDGTLGREVLAFEAFESFEDGSAGEGDETAADPRRHAPLPWRDGGVYWITGGLGGLGRVFAETLARSVREPVLVLSGRGTPTPGQEASLRALRELGARVDYRRVDVGDATAMAALAADIVARHGALHGVIHAAGVLHDALLAHTRPEQLAQVLHPKVAGVQALDAATRDIALDWLLLCSSASSVLGNLGQAAYAAGNGFMDAYAAHREALAAAGERHGRTLSVSWPLWDEGGMQVAQAVRERSRQASGMHALPSSAGVAALHRALHHPASHLLVLHGDPARLGRHLHETWNVRLEAGAPVDRESAPLDAANPDALLEPAQRYLVGLLSRSLKLPPQRIDAQAPLEQYGIDSVLAITLTQDLEQVFGPLSKTLFFEYQTIAALTRYFLRQHTTRLAALLDGGAQPARPAALAQASVASVVSAGIPPAAPSRRARRGRRGAWPGRVPAIPASRPAVHEAAHGPLDIAIVGLDGRYPQADGIDEYWDNLLAGRDCVTEIPAERWDWRQDFDQDRNAPRKSYSKWGGFLRDVDKFDPLFFNISPREAQLMDPQERLFLQCAHGALDDAGYTRAQLAQSGAVGVFVGVMYHEYQLYGAQAQARGVNMALPGSAATIANRVSYFGNFHGPSLAVDTACSSSLTAIHLACQSLRQGQCAVAIAGGVNLSIHPNKYLMLSQGQFVSSDGRCTSFGEGGDGYVPGEGVGAVVLKPLAQAEADGDHIYGVIKGSAINHGGKTNGYTVPNPQLQARAIREALRESGVPARAVSYIEAHGTGTSLGDPIEIAGLTQVFGEHTQDRGFCAIGSAKSNVGHCESAAGMAGLTKLLLQMKHGTLVKSLHSETLNPHIDFAATPFVVQQDARPWQRPVLKLADGVEREYPRVAGLSSFGAGGANAHLVVEEYRADDTALPAAENPGAPALIVLSAKHPERLTEQAERLLAWLERDEQAGAGEHLLARIAGTLQSGREAMPHRLAFTADSLAQLRGTLSAFLAGDESVCHRGEAAGSREALAELGADEDAAGMLQSWLRKGKYQKVLSLWVRGLQVDWAPLHAGARPRRIGLPTYPFAKERYWIDPLPAASTDHLPAAAPREQRLLVKGWVEAPVSAAPMALVRVAICCDDATRELARQLARRLETDRAVAEVRLLEARERDGDPDDLAGCDGWIDLIGCASLADAGQSQPHDGRWVEPLIRWIDAAPRESRLALCVTRGLETHEASAGHAPINLRGAGRVGLYRMLSSEYGHVLARHVDVPAGVDDTQLVERILAECVASHDEVEVAYHDGRRYRAVLGEASDGGAAPALDAASFPDAHVLLITGGTRGIGYRCAQHFVRRHGVRRLVLTGREALPPRHEWQARRDEPGATGDKIRDVLALEAEGAQVEVLAVPLSDPAALRAALREVTATLGPIGGVLHCAGRVDAEQPALLRKRAHTMQPVLEPKMAGLDTLLACLDPAPLRFVVLFSSVSAAVPALAVGQSDYAMANAYMDYVAQAQAARLPILSIQWPSWRDSGMGESRSAVYQGLGFLSHGDADGLRMLDAQLARRYGPVVLPAQVDGSRWQPEVLMRPRMRPVPREAARPAPAAPVAAAGAAAPGVARDPRQALIGWLTGLVAHELKLDAARLDAHTPLPEYGVDSVMLMQVLRPISARVGTSLDPSILFEHATLDGFAAWLIEHHGTALASVGDTAPDEPEQAGSAGTSEPLEAIPASVPNPPAAAAPAAVPSPATPAAGAASARATVSINTSIHAAGDAPTPAAASACAGPADIAVVGLSCRFPDADDLDAFWQLLSRGGSALRRVPAERWSEPGDYVAAVLERATHFDPGYFLISAEDARAMDPQALLALDQALSLWYHGGYRAEEIKARAIGVYLGARAQVVADAQSLREARNPIMAVGANYMAANISRFFDLHGPSVVVDTACSSALVAMNMAIQALHGGDIESALVGGISLFNGDSALRVFEQRGILSRDPELHLFDGRASGTLLGEGAGMVWLKTLERALADGDTIYGVVRGIAVNNDGRTAGPAAPNLAAQKQVMERALARSGLRPGQIGHIEVNGSGTLVTDLLELKAIEAVYRAGSAQPCELGSVKPNIGHPLCAEGIASFIKGVLMLNRRQRVPFLSAREPLAHYDLDASPFRFARDAGDAADAPTALAINCFADGGTNAHVIVQAWQETGARAVRRTPIAPPALERMDCRPASRPTPVPVNAAGASVTNIGTHGAPDTRGGGVWKRFREAV</sequence>
<dbReference type="Gene3D" id="3.40.50.720">
    <property type="entry name" value="NAD(P)-binding Rossmann-like Domain"/>
    <property type="match status" value="4"/>
</dbReference>
<dbReference type="InterPro" id="IPR029069">
    <property type="entry name" value="HotDog_dom_sf"/>
</dbReference>
<feature type="compositionally biased region" description="Low complexity" evidence="11">
    <location>
        <begin position="1425"/>
        <end position="1439"/>
    </location>
</feature>
<feature type="domain" description="N-acetyltransferase" evidence="13">
    <location>
        <begin position="37"/>
        <end position="235"/>
    </location>
</feature>
<proteinExistence type="predicted"/>
<dbReference type="PROSITE" id="PS00606">
    <property type="entry name" value="KS3_1"/>
    <property type="match status" value="4"/>
</dbReference>
<evidence type="ECO:0000256" key="3">
    <source>
        <dbReference type="ARBA" id="ARBA00022450"/>
    </source>
</evidence>
<comment type="subcellular location">
    <subcellularLocation>
        <location evidence="1">Cytoplasm</location>
    </subcellularLocation>
</comment>
<dbReference type="InterPro" id="IPR049900">
    <property type="entry name" value="PKS_mFAS_DH"/>
</dbReference>
<dbReference type="GO" id="GO:0071770">
    <property type="term" value="P:DIM/DIP cell wall layer assembly"/>
    <property type="evidence" value="ECO:0007669"/>
    <property type="project" value="TreeGrafter"/>
</dbReference>
<dbReference type="SMART" id="SM00822">
    <property type="entry name" value="PKS_KR"/>
    <property type="match status" value="4"/>
</dbReference>
<dbReference type="InterPro" id="IPR049551">
    <property type="entry name" value="PKS_DH_C"/>
</dbReference>